<gene>
    <name evidence="2" type="ORF">Cvel_17727</name>
</gene>
<sequence length="380" mass="41916">MRPPSKGGLPPRLSRAALRLLTELTELIGARNETLASLDPEEANKLKSKQIVEQNVTPPRRSAPPGVHHSPPHGVNHSTGLKRKVAAKELQKKKESEARFAGQAICLAVPSLEEMEKEVSETGQEISTEGDGEGWGSSFSFSFSFSSSSSSAPQGYYSFSPLINCWSTLTETNWTNEGQLGSFLEALHLFRQSCSDENCDIVLLDPGLVTSVEVIPQIAPAIWKKYARGRAAVPLSGSRGRRIEFFGILGMGNSHWVTLMLQRLLMKGEGGEPDEVVLRAVILDPQERSHLSFPPRYRFEKMELEKRKIKCEHLVGLMKEELKKEWGSRFDLPLMLTYLPVGVQPLDDSRNCEEEEEELAPPPLTATATAVTALIAPAAC</sequence>
<proteinExistence type="predicted"/>
<dbReference type="AlphaFoldDB" id="A0A0G4FMW9"/>
<dbReference type="EMBL" id="CDMZ01000477">
    <property type="protein sequence ID" value="CEM15132.1"/>
    <property type="molecule type" value="Genomic_DNA"/>
</dbReference>
<feature type="compositionally biased region" description="Low complexity" evidence="1">
    <location>
        <begin position="64"/>
        <end position="78"/>
    </location>
</feature>
<name>A0A0G4FMW9_9ALVE</name>
<evidence type="ECO:0000256" key="1">
    <source>
        <dbReference type="SAM" id="MobiDB-lite"/>
    </source>
</evidence>
<reference evidence="2" key="1">
    <citation type="submission" date="2014-11" db="EMBL/GenBank/DDBJ databases">
        <authorList>
            <person name="Otto D Thomas"/>
            <person name="Naeem Raeece"/>
        </authorList>
    </citation>
    <scope>NUCLEOTIDE SEQUENCE</scope>
</reference>
<accession>A0A0G4FMW9</accession>
<dbReference type="VEuPathDB" id="CryptoDB:Cvel_17727"/>
<evidence type="ECO:0000313" key="2">
    <source>
        <dbReference type="EMBL" id="CEM15132.1"/>
    </source>
</evidence>
<protein>
    <submittedName>
        <fullName evidence="2">Uncharacterized protein</fullName>
    </submittedName>
</protein>
<organism evidence="2">
    <name type="scientific">Chromera velia CCMP2878</name>
    <dbReference type="NCBI Taxonomy" id="1169474"/>
    <lineage>
        <taxon>Eukaryota</taxon>
        <taxon>Sar</taxon>
        <taxon>Alveolata</taxon>
        <taxon>Colpodellida</taxon>
        <taxon>Chromeraceae</taxon>
        <taxon>Chromera</taxon>
    </lineage>
</organism>
<feature type="region of interest" description="Disordered" evidence="1">
    <location>
        <begin position="32"/>
        <end position="79"/>
    </location>
</feature>